<dbReference type="InterPro" id="IPR025351">
    <property type="entry name" value="Pvc16_N"/>
</dbReference>
<proteinExistence type="predicted"/>
<dbReference type="Gene3D" id="2.60.40.1120">
    <property type="entry name" value="Carboxypeptidase-like, regulatory domain"/>
    <property type="match status" value="1"/>
</dbReference>
<evidence type="ECO:0000313" key="2">
    <source>
        <dbReference type="EMBL" id="NER29596.1"/>
    </source>
</evidence>
<protein>
    <submittedName>
        <fullName evidence="2">DUF4255 domain-containing protein</fullName>
    </submittedName>
</protein>
<dbReference type="Pfam" id="PF14065">
    <property type="entry name" value="Pvc16_N"/>
    <property type="match status" value="1"/>
</dbReference>
<sequence length="297" mass="32841">MIRDLTQVLRKILEDSKLSPRFPELGEAQISFDRPSDTFSPGQSTVNLFLYDIRENLELRSNEPTIERRNGQAIIHNPPMRVACSYVITAWPVGGEELPLQEHRLLSQVLQVFSAYPTIPSQFLENTLLAGQEPPLPMVISQVDGLKNPGEFWAALGNQLRPSIAITVTISMSDLPELVELEEAPIVITRDLRFTQEIDTQQNLIPVKPLAPAHVSQLFRIGGRITDANSNPIINATVILIEQGLTAATDAKGYYSIGAMPAGNYTLRVKFGNVVQEEAITIPVETATSDYNVQLAQ</sequence>
<dbReference type="EMBL" id="JAAHFQ010000395">
    <property type="protein sequence ID" value="NER29596.1"/>
    <property type="molecule type" value="Genomic_DNA"/>
</dbReference>
<evidence type="ECO:0000259" key="1">
    <source>
        <dbReference type="Pfam" id="PF14065"/>
    </source>
</evidence>
<organism evidence="2">
    <name type="scientific">Symploca sp. SIO1C4</name>
    <dbReference type="NCBI Taxonomy" id="2607765"/>
    <lineage>
        <taxon>Bacteria</taxon>
        <taxon>Bacillati</taxon>
        <taxon>Cyanobacteriota</taxon>
        <taxon>Cyanophyceae</taxon>
        <taxon>Coleofasciculales</taxon>
        <taxon>Coleofasciculaceae</taxon>
        <taxon>Symploca</taxon>
    </lineage>
</organism>
<accession>A0A6B3N7J9</accession>
<gene>
    <name evidence="2" type="ORF">F6J89_18730</name>
</gene>
<dbReference type="GO" id="GO:0030246">
    <property type="term" value="F:carbohydrate binding"/>
    <property type="evidence" value="ECO:0007669"/>
    <property type="project" value="InterPro"/>
</dbReference>
<dbReference type="AlphaFoldDB" id="A0A6B3N7J9"/>
<dbReference type="SUPFAM" id="SSF49452">
    <property type="entry name" value="Starch-binding domain-like"/>
    <property type="match status" value="1"/>
</dbReference>
<reference evidence="2" key="1">
    <citation type="submission" date="2019-11" db="EMBL/GenBank/DDBJ databases">
        <title>Genomic insights into an expanded diversity of filamentous marine cyanobacteria reveals the extraordinary biosynthetic potential of Moorea and Okeania.</title>
        <authorList>
            <person name="Ferreira Leao T."/>
            <person name="Wang M."/>
            <person name="Moss N."/>
            <person name="Da Silva R."/>
            <person name="Sanders J."/>
            <person name="Nurk S."/>
            <person name="Gurevich A."/>
            <person name="Humphrey G."/>
            <person name="Reher R."/>
            <person name="Zhu Q."/>
            <person name="Belda-Ferre P."/>
            <person name="Glukhov E."/>
            <person name="Rex R."/>
            <person name="Dorrestein P.C."/>
            <person name="Knight R."/>
            <person name="Pevzner P."/>
            <person name="Gerwick W.H."/>
            <person name="Gerwick L."/>
        </authorList>
    </citation>
    <scope>NUCLEOTIDE SEQUENCE</scope>
    <source>
        <strain evidence="2">SIO1C4</strain>
    </source>
</reference>
<dbReference type="Pfam" id="PF13620">
    <property type="entry name" value="CarboxypepD_reg"/>
    <property type="match status" value="1"/>
</dbReference>
<dbReference type="InterPro" id="IPR013784">
    <property type="entry name" value="Carb-bd-like_fold"/>
</dbReference>
<comment type="caution">
    <text evidence="2">The sequence shown here is derived from an EMBL/GenBank/DDBJ whole genome shotgun (WGS) entry which is preliminary data.</text>
</comment>
<name>A0A6B3N7J9_9CYAN</name>
<feature type="domain" description="Pvc16 N-terminal" evidence="1">
    <location>
        <begin position="5"/>
        <end position="174"/>
    </location>
</feature>